<evidence type="ECO:0000313" key="2">
    <source>
        <dbReference type="EMBL" id="CAG9830600.1"/>
    </source>
</evidence>
<feature type="compositionally biased region" description="Acidic residues" evidence="1">
    <location>
        <begin position="112"/>
        <end position="127"/>
    </location>
</feature>
<dbReference type="AlphaFoldDB" id="A0A9N9X9R8"/>
<dbReference type="EMBL" id="OU898278">
    <property type="protein sequence ID" value="CAG9830600.1"/>
    <property type="molecule type" value="Genomic_DNA"/>
</dbReference>
<sequence>MRRPWPINKTHLTTVTRSDEDLYCDEDNRIDDPNLQEESEDSDVDDHENVITVKVIQLSLKSFSFKALNHCIKTVQELPILFSMAKKFDTYEKQQQYLQRLHEDEYFDMTDEDVDDPFEGDDSEDDYIPSMSSSDSEQKEMATQKFKRNSAEPSTVDQVISSVVLWASRGSFSDSRKTVEQSSSRITKTTDHQSSKSSENTDHDGIELFVTSTEFQITWTAVTGKNLKKSKIACKILSTSSDQDIIK</sequence>
<feature type="compositionally biased region" description="Basic and acidic residues" evidence="1">
    <location>
        <begin position="188"/>
        <end position="202"/>
    </location>
</feature>
<evidence type="ECO:0000256" key="1">
    <source>
        <dbReference type="SAM" id="MobiDB-lite"/>
    </source>
</evidence>
<proteinExistence type="predicted"/>
<feature type="region of interest" description="Disordered" evidence="1">
    <location>
        <begin position="112"/>
        <end position="151"/>
    </location>
</feature>
<gene>
    <name evidence="2" type="ORF">DIABBA_LOCUS4293</name>
</gene>
<evidence type="ECO:0000313" key="3">
    <source>
        <dbReference type="Proteomes" id="UP001153709"/>
    </source>
</evidence>
<feature type="region of interest" description="Disordered" evidence="1">
    <location>
        <begin position="177"/>
        <end position="202"/>
    </location>
</feature>
<name>A0A9N9X9R8_DIABA</name>
<accession>A0A9N9X9R8</accession>
<protein>
    <submittedName>
        <fullName evidence="2">Uncharacterized protein</fullName>
    </submittedName>
</protein>
<reference evidence="2" key="1">
    <citation type="submission" date="2022-01" db="EMBL/GenBank/DDBJ databases">
        <authorList>
            <person name="King R."/>
        </authorList>
    </citation>
    <scope>NUCLEOTIDE SEQUENCE</scope>
</reference>
<keyword evidence="3" id="KW-1185">Reference proteome</keyword>
<organism evidence="2 3">
    <name type="scientific">Diabrotica balteata</name>
    <name type="common">Banded cucumber beetle</name>
    <dbReference type="NCBI Taxonomy" id="107213"/>
    <lineage>
        <taxon>Eukaryota</taxon>
        <taxon>Metazoa</taxon>
        <taxon>Ecdysozoa</taxon>
        <taxon>Arthropoda</taxon>
        <taxon>Hexapoda</taxon>
        <taxon>Insecta</taxon>
        <taxon>Pterygota</taxon>
        <taxon>Neoptera</taxon>
        <taxon>Endopterygota</taxon>
        <taxon>Coleoptera</taxon>
        <taxon>Polyphaga</taxon>
        <taxon>Cucujiformia</taxon>
        <taxon>Chrysomeloidea</taxon>
        <taxon>Chrysomelidae</taxon>
        <taxon>Galerucinae</taxon>
        <taxon>Diabroticina</taxon>
        <taxon>Diabroticites</taxon>
        <taxon>Diabrotica</taxon>
    </lineage>
</organism>
<dbReference type="Proteomes" id="UP001153709">
    <property type="component" value="Chromosome 3"/>
</dbReference>